<reference evidence="3 4" key="1">
    <citation type="submission" date="2022-06" db="EMBL/GenBank/DDBJ databases">
        <title>New Species of the Genus Actinoplanes, ActinopZanes ferrugineus.</title>
        <authorList>
            <person name="Ding P."/>
        </authorList>
    </citation>
    <scope>NUCLEOTIDE SEQUENCE [LARGE SCALE GENOMIC DNA]</scope>
    <source>
        <strain evidence="3 4">TRM88003</strain>
    </source>
</reference>
<dbReference type="InterPro" id="IPR014044">
    <property type="entry name" value="CAP_dom"/>
</dbReference>
<organism evidence="3 4">
    <name type="scientific">Paractinoplanes aksuensis</name>
    <dbReference type="NCBI Taxonomy" id="2939490"/>
    <lineage>
        <taxon>Bacteria</taxon>
        <taxon>Bacillati</taxon>
        <taxon>Actinomycetota</taxon>
        <taxon>Actinomycetes</taxon>
        <taxon>Micromonosporales</taxon>
        <taxon>Micromonosporaceae</taxon>
        <taxon>Paractinoplanes</taxon>
    </lineage>
</organism>
<sequence>MKRFVRRAVVTAALIAVPTMVGAPAFAAATAETPKKKPAVAVDQVAYETEVVKLTNAERTAAGCQALRIDNRLIASARAHSTDMANTRTMSHTGSDGSNFVTREVRAGYPKRDAAAENIAYGYKSPQQVVTAWMNSSGHRKNILNCASTEIGVGVVFTSSGTPYWTQNFGRGKG</sequence>
<evidence type="ECO:0000259" key="2">
    <source>
        <dbReference type="Pfam" id="PF00188"/>
    </source>
</evidence>
<gene>
    <name evidence="3" type="ORF">M1L60_08880</name>
</gene>
<dbReference type="SUPFAM" id="SSF55797">
    <property type="entry name" value="PR-1-like"/>
    <property type="match status" value="1"/>
</dbReference>
<dbReference type="RefSeq" id="WP_253236846.1">
    <property type="nucleotide sequence ID" value="NZ_JAMYJR010000007.1"/>
</dbReference>
<evidence type="ECO:0000313" key="4">
    <source>
        <dbReference type="Proteomes" id="UP001523369"/>
    </source>
</evidence>
<dbReference type="Pfam" id="PF00188">
    <property type="entry name" value="CAP"/>
    <property type="match status" value="1"/>
</dbReference>
<dbReference type="Gene3D" id="3.40.33.10">
    <property type="entry name" value="CAP"/>
    <property type="match status" value="1"/>
</dbReference>
<comment type="caution">
    <text evidence="3">The sequence shown here is derived from an EMBL/GenBank/DDBJ whole genome shotgun (WGS) entry which is preliminary data.</text>
</comment>
<keyword evidence="4" id="KW-1185">Reference proteome</keyword>
<feature type="chain" id="PRO_5045130780" evidence="1">
    <location>
        <begin position="28"/>
        <end position="174"/>
    </location>
</feature>
<proteinExistence type="predicted"/>
<dbReference type="EMBL" id="JAMYJR010000007">
    <property type="protein sequence ID" value="MCO8270713.1"/>
    <property type="molecule type" value="Genomic_DNA"/>
</dbReference>
<dbReference type="PANTHER" id="PTHR31157">
    <property type="entry name" value="SCP DOMAIN-CONTAINING PROTEIN"/>
    <property type="match status" value="1"/>
</dbReference>
<dbReference type="PANTHER" id="PTHR31157:SF1">
    <property type="entry name" value="SCP DOMAIN-CONTAINING PROTEIN"/>
    <property type="match status" value="1"/>
</dbReference>
<dbReference type="InterPro" id="IPR035940">
    <property type="entry name" value="CAP_sf"/>
</dbReference>
<accession>A0ABT1DIQ8</accession>
<protein>
    <submittedName>
        <fullName evidence="3">CAP domain-containing protein</fullName>
    </submittedName>
</protein>
<evidence type="ECO:0000313" key="3">
    <source>
        <dbReference type="EMBL" id="MCO8270713.1"/>
    </source>
</evidence>
<dbReference type="Proteomes" id="UP001523369">
    <property type="component" value="Unassembled WGS sequence"/>
</dbReference>
<feature type="domain" description="SCP" evidence="2">
    <location>
        <begin position="53"/>
        <end position="169"/>
    </location>
</feature>
<dbReference type="CDD" id="cd05379">
    <property type="entry name" value="CAP_bacterial"/>
    <property type="match status" value="1"/>
</dbReference>
<keyword evidence="1" id="KW-0732">Signal</keyword>
<evidence type="ECO:0000256" key="1">
    <source>
        <dbReference type="SAM" id="SignalP"/>
    </source>
</evidence>
<name>A0ABT1DIQ8_9ACTN</name>
<feature type="signal peptide" evidence="1">
    <location>
        <begin position="1"/>
        <end position="27"/>
    </location>
</feature>